<reference evidence="1 2" key="1">
    <citation type="submission" date="2021-07" db="EMBL/GenBank/DDBJ databases">
        <title>Genomic diversity and antimicrobial resistance of Prevotella spp. isolated from chronic lung disease airways.</title>
        <authorList>
            <person name="Webb K.A."/>
            <person name="Olagoke O.S."/>
            <person name="Baird T."/>
            <person name="Neill J."/>
            <person name="Pham A."/>
            <person name="Wells T.J."/>
            <person name="Ramsay K.A."/>
            <person name="Bell S.C."/>
            <person name="Sarovich D.S."/>
            <person name="Price E.P."/>
        </authorList>
    </citation>
    <scope>NUCLEOTIDE SEQUENCE [LARGE SCALE GENOMIC DNA]</scope>
    <source>
        <strain evidence="1 2">SCHI0027.S.6</strain>
    </source>
</reference>
<protein>
    <submittedName>
        <fullName evidence="1">Uncharacterized protein</fullName>
    </submittedName>
</protein>
<proteinExistence type="predicted"/>
<comment type="caution">
    <text evidence="1">The sequence shown here is derived from an EMBL/GenBank/DDBJ whole genome shotgun (WGS) entry which is preliminary data.</text>
</comment>
<gene>
    <name evidence="1" type="ORF">KZO77_05040</name>
</gene>
<organism evidence="1 2">
    <name type="scientific">Prevotella melaninogenica</name>
    <dbReference type="NCBI Taxonomy" id="28132"/>
    <lineage>
        <taxon>Bacteria</taxon>
        <taxon>Pseudomonadati</taxon>
        <taxon>Bacteroidota</taxon>
        <taxon>Bacteroidia</taxon>
        <taxon>Bacteroidales</taxon>
        <taxon>Prevotellaceae</taxon>
        <taxon>Prevotella</taxon>
    </lineage>
</organism>
<dbReference type="Proteomes" id="UP000812077">
    <property type="component" value="Unassembled WGS sequence"/>
</dbReference>
<accession>A0ABS6Y4I4</accession>
<sequence>MEILINISVPTWNIEALNGYKPITSFWADFSIADKFGVKGIKETFSNIFEEWKDNYKYLTELVLVLNHKIWQWYEKNEQIAKLYNELWQKANSYACENLKGEEMEYFYMTTD</sequence>
<keyword evidence="2" id="KW-1185">Reference proteome</keyword>
<dbReference type="EMBL" id="JAHXCP010000005">
    <property type="protein sequence ID" value="MBW4754408.1"/>
    <property type="molecule type" value="Genomic_DNA"/>
</dbReference>
<name>A0ABS6Y4I4_9BACT</name>
<evidence type="ECO:0000313" key="2">
    <source>
        <dbReference type="Proteomes" id="UP000812077"/>
    </source>
</evidence>
<evidence type="ECO:0000313" key="1">
    <source>
        <dbReference type="EMBL" id="MBW4754408.1"/>
    </source>
</evidence>
<dbReference type="RefSeq" id="WP_219433097.1">
    <property type="nucleotide sequence ID" value="NZ_JAHXCP010000005.1"/>
</dbReference>